<keyword evidence="1 4" id="KW-0489">Methyltransferase</keyword>
<sequence length="329" mass="38276">MNFFLSNSILDLDMPNYVSGNSAWIEHVPFALSLIKIMRPRVIVELGTHYGDSYFAFCQSLKDCSIDCKAYAVDTWMGDEHAGHYGDDVYRQVLGVNERHYNHFSRLIRSTFDEAADGFPAGTIDLLHIDGLHSYEAVRHDFETWQHLLSDKSVVLFHDTNVRERGFGVWKLWEELKDQYPSFEFEHGHGLGVLAVGANVDQSVLEMFEWMRTRPLDVKKFYSFLGGRLSQTTSLQTHSQNLAQICEDRLQHIRNLQTSETTLIQRIEELDTKLKHNEWLLQEAVARTQELEAENQISQQRIREQDERLSEILNSTLWKATHLLRKYGR</sequence>
<dbReference type="RefSeq" id="WP_089390896.1">
    <property type="nucleotide sequence ID" value="NZ_FNEC01000009.1"/>
</dbReference>
<dbReference type="GO" id="GO:0032259">
    <property type="term" value="P:methylation"/>
    <property type="evidence" value="ECO:0007669"/>
    <property type="project" value="UniProtKB-KW"/>
</dbReference>
<accession>A0A239H6M8</accession>
<dbReference type="Proteomes" id="UP000198309">
    <property type="component" value="Unassembled WGS sequence"/>
</dbReference>
<dbReference type="GO" id="GO:0008168">
    <property type="term" value="F:methyltransferase activity"/>
    <property type="evidence" value="ECO:0007669"/>
    <property type="project" value="UniProtKB-KW"/>
</dbReference>
<dbReference type="Proteomes" id="UP000199693">
    <property type="component" value="Unassembled WGS sequence"/>
</dbReference>
<evidence type="ECO:0000313" key="5">
    <source>
        <dbReference type="EMBL" id="SNS76882.1"/>
    </source>
</evidence>
<dbReference type="AlphaFoldDB" id="A0A239H6M8"/>
<dbReference type="InterPro" id="IPR029063">
    <property type="entry name" value="SAM-dependent_MTases_sf"/>
</dbReference>
<organism evidence="4 7">
    <name type="scientific">Pseudomonas delhiensis</name>
    <dbReference type="NCBI Taxonomy" id="366289"/>
    <lineage>
        <taxon>Bacteria</taxon>
        <taxon>Pseudomonadati</taxon>
        <taxon>Pseudomonadota</taxon>
        <taxon>Gammaproteobacteria</taxon>
        <taxon>Pseudomonadales</taxon>
        <taxon>Pseudomonadaceae</taxon>
        <taxon>Pseudomonas</taxon>
    </lineage>
</organism>
<dbReference type="Gene3D" id="3.40.50.150">
    <property type="entry name" value="Vaccinia Virus protein VP39"/>
    <property type="match status" value="1"/>
</dbReference>
<dbReference type="Pfam" id="PF13578">
    <property type="entry name" value="Methyltransf_24"/>
    <property type="match status" value="1"/>
</dbReference>
<gene>
    <name evidence="4" type="ORF">SAMN05216189_1009153</name>
    <name evidence="5" type="ORF">SAMN06295949_106214</name>
</gene>
<reference evidence="4 7" key="1">
    <citation type="submission" date="2016-10" db="EMBL/GenBank/DDBJ databases">
        <authorList>
            <person name="de Groot N.N."/>
        </authorList>
    </citation>
    <scope>NUCLEOTIDE SEQUENCE [LARGE SCALE GENOMIC DNA]</scope>
    <source>
        <strain evidence="4 7">CCM 7361</strain>
    </source>
</reference>
<evidence type="ECO:0000313" key="6">
    <source>
        <dbReference type="Proteomes" id="UP000198309"/>
    </source>
</evidence>
<evidence type="ECO:0000256" key="3">
    <source>
        <dbReference type="SAM" id="Coils"/>
    </source>
</evidence>
<proteinExistence type="predicted"/>
<dbReference type="GO" id="GO:0005886">
    <property type="term" value="C:plasma membrane"/>
    <property type="evidence" value="ECO:0007669"/>
    <property type="project" value="TreeGrafter"/>
</dbReference>
<evidence type="ECO:0000313" key="7">
    <source>
        <dbReference type="Proteomes" id="UP000199693"/>
    </source>
</evidence>
<dbReference type="EMBL" id="FNEC01000009">
    <property type="protein sequence ID" value="SDI85241.1"/>
    <property type="molecule type" value="Genomic_DNA"/>
</dbReference>
<evidence type="ECO:0000256" key="1">
    <source>
        <dbReference type="ARBA" id="ARBA00022603"/>
    </source>
</evidence>
<dbReference type="PANTHER" id="PTHR40048">
    <property type="entry name" value="RHAMNOSYL O-METHYLTRANSFERASE"/>
    <property type="match status" value="1"/>
</dbReference>
<feature type="coiled-coil region" evidence="3">
    <location>
        <begin position="281"/>
        <end position="308"/>
    </location>
</feature>
<dbReference type="GO" id="GO:0071770">
    <property type="term" value="P:DIM/DIP cell wall layer assembly"/>
    <property type="evidence" value="ECO:0007669"/>
    <property type="project" value="TreeGrafter"/>
</dbReference>
<dbReference type="SUPFAM" id="SSF53335">
    <property type="entry name" value="S-adenosyl-L-methionine-dependent methyltransferases"/>
    <property type="match status" value="1"/>
</dbReference>
<name>A0A239H6M8_9PSED</name>
<keyword evidence="3" id="KW-0175">Coiled coil</keyword>
<dbReference type="PANTHER" id="PTHR40048:SF1">
    <property type="entry name" value="RHAMNOSYL O-METHYLTRANSFERASE"/>
    <property type="match status" value="1"/>
</dbReference>
<evidence type="ECO:0000313" key="4">
    <source>
        <dbReference type="EMBL" id="SDI85241.1"/>
    </source>
</evidence>
<evidence type="ECO:0000256" key="2">
    <source>
        <dbReference type="ARBA" id="ARBA00022679"/>
    </source>
</evidence>
<keyword evidence="2 4" id="KW-0808">Transferase</keyword>
<reference evidence="5 6" key="2">
    <citation type="submission" date="2017-06" db="EMBL/GenBank/DDBJ databases">
        <authorList>
            <person name="Varghese N."/>
            <person name="Submissions S."/>
        </authorList>
    </citation>
    <scope>NUCLEOTIDE SEQUENCE [LARGE SCALE GENOMIC DNA]</scope>
    <source>
        <strain evidence="5 6">RLD-1</strain>
    </source>
</reference>
<keyword evidence="6" id="KW-1185">Reference proteome</keyword>
<protein>
    <submittedName>
        <fullName evidence="4">Methyltransferase domain-containing protein</fullName>
    </submittedName>
</protein>
<dbReference type="EMBL" id="FZPC01000006">
    <property type="protein sequence ID" value="SNS76882.1"/>
    <property type="molecule type" value="Genomic_DNA"/>
</dbReference>